<dbReference type="PANTHER" id="PTHR10048">
    <property type="entry name" value="PHOSPHATIDYLINOSITOL KINASE"/>
    <property type="match status" value="1"/>
</dbReference>
<dbReference type="SUPFAM" id="SSF56112">
    <property type="entry name" value="Protein kinase-like (PK-like)"/>
    <property type="match status" value="1"/>
</dbReference>
<evidence type="ECO:0000259" key="3">
    <source>
        <dbReference type="PROSITE" id="PS50195"/>
    </source>
</evidence>
<name>A0ABM0N0R1_SACKO</name>
<dbReference type="InterPro" id="IPR018936">
    <property type="entry name" value="PI3/4_kinase_CS"/>
</dbReference>
<dbReference type="InterPro" id="IPR011009">
    <property type="entry name" value="Kinase-like_dom_sf"/>
</dbReference>
<protein>
    <submittedName>
        <fullName evidence="6">Phosphatidylinositol 4-phosphate 3-kinase C2 domain-containing subunit alpha-like</fullName>
    </submittedName>
</protein>
<dbReference type="SMART" id="SM00312">
    <property type="entry name" value="PX"/>
    <property type="match status" value="1"/>
</dbReference>
<dbReference type="Proteomes" id="UP000694865">
    <property type="component" value="Unplaced"/>
</dbReference>
<dbReference type="InterPro" id="IPR036940">
    <property type="entry name" value="PI3/4_kinase_cat_sf"/>
</dbReference>
<organism evidence="5 6">
    <name type="scientific">Saccoglossus kowalevskii</name>
    <name type="common">Acorn worm</name>
    <dbReference type="NCBI Taxonomy" id="10224"/>
    <lineage>
        <taxon>Eukaryota</taxon>
        <taxon>Metazoa</taxon>
        <taxon>Hemichordata</taxon>
        <taxon>Enteropneusta</taxon>
        <taxon>Harrimaniidae</taxon>
        <taxon>Saccoglossus</taxon>
    </lineage>
</organism>
<feature type="domain" description="PX" evidence="3">
    <location>
        <begin position="263"/>
        <end position="406"/>
    </location>
</feature>
<reference evidence="6" key="1">
    <citation type="submission" date="2025-08" db="UniProtKB">
        <authorList>
            <consortium name="RefSeq"/>
        </authorList>
    </citation>
    <scope>IDENTIFICATION</scope>
    <source>
        <tissue evidence="6">Testes</tissue>
    </source>
</reference>
<dbReference type="PROSITE" id="PS00916">
    <property type="entry name" value="PI3_4_KINASE_2"/>
    <property type="match status" value="1"/>
</dbReference>
<dbReference type="SUPFAM" id="SSF64268">
    <property type="entry name" value="PX domain"/>
    <property type="match status" value="1"/>
</dbReference>
<dbReference type="Gene3D" id="1.10.1070.11">
    <property type="entry name" value="Phosphatidylinositol 3-/4-kinase, catalytic domain"/>
    <property type="match status" value="1"/>
</dbReference>
<dbReference type="InterPro" id="IPR036871">
    <property type="entry name" value="PX_dom_sf"/>
</dbReference>
<evidence type="ECO:0000256" key="1">
    <source>
        <dbReference type="ARBA" id="ARBA00022679"/>
    </source>
</evidence>
<dbReference type="PANTHER" id="PTHR10048:SF14">
    <property type="entry name" value="LD28067P"/>
    <property type="match status" value="1"/>
</dbReference>
<sequence length="423" mass="48273">MWLEEGLDLKMILFRCMATGPNAGLVELVPDSETLRKIQVERGVTGSFKEDPLAEWLQKHNPTETEYQKAVDNFIYSLAGYCVATYVLGIGDRHNDNIMIKTSGHVFHIDFGKFLGNAQMFGSFKRDRTPFVLSPDMAYVINGGVKPSSRFHDFVDLCCQAFNITRRHANIFFNLFGLMLNSGILELSQVEDIKYVQNALKPSATDAEATVMFTRLIESSLGAKSTQINFFIHNLAQLKFHSASNDTGVLSFSSKIHTLANDGRISSATVFGFQKRYNPEKYYIYIIKVSREKETEPAFVFRKFSEFHELNDKITATYPKIRLPILSSKHILGRTHIQQVAEKRKGEIQAWLNSLFAMAPEVSELIYNLPLCEIRSRTLQITVWDCDYLKENDFMGAAYISLNSINLTQETVEWYKLGSFHRM</sequence>
<dbReference type="SUPFAM" id="SSF49562">
    <property type="entry name" value="C2 domain (Calcium/lipid-binding domain, CaLB)"/>
    <property type="match status" value="1"/>
</dbReference>
<dbReference type="InterPro" id="IPR035892">
    <property type="entry name" value="C2_domain_sf"/>
</dbReference>
<dbReference type="Pfam" id="PF00168">
    <property type="entry name" value="C2"/>
    <property type="match status" value="1"/>
</dbReference>
<dbReference type="GeneID" id="100375792"/>
<dbReference type="InterPro" id="IPR015433">
    <property type="entry name" value="PI3/4_kinase"/>
</dbReference>
<evidence type="ECO:0000313" key="5">
    <source>
        <dbReference type="Proteomes" id="UP000694865"/>
    </source>
</evidence>
<keyword evidence="2" id="KW-0418">Kinase</keyword>
<dbReference type="InterPro" id="IPR001683">
    <property type="entry name" value="PX_dom"/>
</dbReference>
<accession>A0ABM0N0R1</accession>
<proteinExistence type="predicted"/>
<keyword evidence="5" id="KW-1185">Reference proteome</keyword>
<gene>
    <name evidence="6" type="primary">LOC100375792</name>
</gene>
<evidence type="ECO:0000256" key="2">
    <source>
        <dbReference type="ARBA" id="ARBA00022777"/>
    </source>
</evidence>
<dbReference type="PROSITE" id="PS50195">
    <property type="entry name" value="PX"/>
    <property type="match status" value="1"/>
</dbReference>
<dbReference type="InterPro" id="IPR000403">
    <property type="entry name" value="PI3/4_kinase_cat_dom"/>
</dbReference>
<feature type="domain" description="PI3K/PI4K catalytic" evidence="4">
    <location>
        <begin position="1"/>
        <end position="225"/>
    </location>
</feature>
<dbReference type="Pfam" id="PF00454">
    <property type="entry name" value="PI3_PI4_kinase"/>
    <property type="match status" value="1"/>
</dbReference>
<dbReference type="SMART" id="SM00146">
    <property type="entry name" value="PI3Kc"/>
    <property type="match status" value="1"/>
</dbReference>
<dbReference type="PROSITE" id="PS50290">
    <property type="entry name" value="PI3_4_KINASE_3"/>
    <property type="match status" value="1"/>
</dbReference>
<dbReference type="InterPro" id="IPR000008">
    <property type="entry name" value="C2_dom"/>
</dbReference>
<dbReference type="Gene3D" id="2.60.40.150">
    <property type="entry name" value="C2 domain"/>
    <property type="match status" value="1"/>
</dbReference>
<keyword evidence="1" id="KW-0808">Transferase</keyword>
<evidence type="ECO:0000313" key="6">
    <source>
        <dbReference type="RefSeq" id="XP_006825852.1"/>
    </source>
</evidence>
<dbReference type="RefSeq" id="XP_006825852.1">
    <property type="nucleotide sequence ID" value="XM_006825789.1"/>
</dbReference>
<evidence type="ECO:0000259" key="4">
    <source>
        <dbReference type="PROSITE" id="PS50290"/>
    </source>
</evidence>
<dbReference type="Pfam" id="PF00787">
    <property type="entry name" value="PX"/>
    <property type="match status" value="1"/>
</dbReference>
<dbReference type="Gene3D" id="3.30.1520.10">
    <property type="entry name" value="Phox-like domain"/>
    <property type="match status" value="1"/>
</dbReference>